<dbReference type="CDD" id="cd03214">
    <property type="entry name" value="ABC_Iron-Siderophores_B12_Hemin"/>
    <property type="match status" value="1"/>
</dbReference>
<dbReference type="PANTHER" id="PTHR42794:SF2">
    <property type="entry name" value="ABC TRANSPORTER ATP-BINDING PROTEIN"/>
    <property type="match status" value="1"/>
</dbReference>
<evidence type="ECO:0000259" key="3">
    <source>
        <dbReference type="PROSITE" id="PS50893"/>
    </source>
</evidence>
<evidence type="ECO:0000313" key="4">
    <source>
        <dbReference type="EMBL" id="QHN34557.1"/>
    </source>
</evidence>
<accession>A0ABX6IFE6</accession>
<sequence length="267" mass="28855">MSSSPIALSAKGIEVRIDGRRILDDVELDVPAGSIVGIVGPNGSGKSTLMRTVVGLQPMRSGTVEIAGRRADTLRARERARLIAFVGQEVDLPPDLLVHEYVALGRLPYSQPWSMGRADDRRAVMRALNMVDMAAYRDTPVERLSGGERRRVALARGLAQHCGLLVLDEPTNHLDIRHQIGLLNLLPTLGTTILVSLHDLDLAAHHCDSLVVLHDGRVRAAGPGDLALSTSIVDEVFGVHACRLVDPSTGRAHLVFDSPPPEEGRRP</sequence>
<proteinExistence type="predicted"/>
<dbReference type="Proteomes" id="UP001059836">
    <property type="component" value="Chromosome"/>
</dbReference>
<dbReference type="Gene3D" id="3.40.50.300">
    <property type="entry name" value="P-loop containing nucleotide triphosphate hydrolases"/>
    <property type="match status" value="1"/>
</dbReference>
<dbReference type="RefSeq" id="WP_213247786.1">
    <property type="nucleotide sequence ID" value="NZ_CP045806.1"/>
</dbReference>
<dbReference type="InterPro" id="IPR017871">
    <property type="entry name" value="ABC_transporter-like_CS"/>
</dbReference>
<dbReference type="InterPro" id="IPR027417">
    <property type="entry name" value="P-loop_NTPase"/>
</dbReference>
<name>A0ABX6IFE6_9ACTN</name>
<dbReference type="GO" id="GO:0005524">
    <property type="term" value="F:ATP binding"/>
    <property type="evidence" value="ECO:0007669"/>
    <property type="project" value="UniProtKB-KW"/>
</dbReference>
<keyword evidence="5" id="KW-1185">Reference proteome</keyword>
<dbReference type="PROSITE" id="PS00211">
    <property type="entry name" value="ABC_TRANSPORTER_1"/>
    <property type="match status" value="1"/>
</dbReference>
<evidence type="ECO:0000256" key="2">
    <source>
        <dbReference type="ARBA" id="ARBA00022840"/>
    </source>
</evidence>
<keyword evidence="2 4" id="KW-0067">ATP-binding</keyword>
<evidence type="ECO:0000313" key="5">
    <source>
        <dbReference type="Proteomes" id="UP001059836"/>
    </source>
</evidence>
<evidence type="ECO:0000256" key="1">
    <source>
        <dbReference type="ARBA" id="ARBA00022741"/>
    </source>
</evidence>
<protein>
    <submittedName>
        <fullName evidence="4">ATP-binding cassette domain-containing protein</fullName>
    </submittedName>
</protein>
<feature type="domain" description="ABC transporter" evidence="3">
    <location>
        <begin position="8"/>
        <end position="240"/>
    </location>
</feature>
<dbReference type="SMART" id="SM00382">
    <property type="entry name" value="AAA"/>
    <property type="match status" value="1"/>
</dbReference>
<dbReference type="InterPro" id="IPR003593">
    <property type="entry name" value="AAA+_ATPase"/>
</dbReference>
<keyword evidence="1" id="KW-0547">Nucleotide-binding</keyword>
<dbReference type="PANTHER" id="PTHR42794">
    <property type="entry name" value="HEMIN IMPORT ATP-BINDING PROTEIN HMUV"/>
    <property type="match status" value="1"/>
</dbReference>
<organism evidence="4 5">
    <name type="scientific">Gordonia pseudamarae</name>
    <dbReference type="NCBI Taxonomy" id="2831662"/>
    <lineage>
        <taxon>Bacteria</taxon>
        <taxon>Bacillati</taxon>
        <taxon>Actinomycetota</taxon>
        <taxon>Actinomycetes</taxon>
        <taxon>Mycobacteriales</taxon>
        <taxon>Gordoniaceae</taxon>
        <taxon>Gordonia</taxon>
    </lineage>
</organism>
<dbReference type="PROSITE" id="PS50893">
    <property type="entry name" value="ABC_TRANSPORTER_2"/>
    <property type="match status" value="1"/>
</dbReference>
<gene>
    <name evidence="4" type="ORF">GII31_06235</name>
</gene>
<dbReference type="EMBL" id="CP045809">
    <property type="protein sequence ID" value="QHN34557.1"/>
    <property type="molecule type" value="Genomic_DNA"/>
</dbReference>
<reference evidence="4" key="1">
    <citation type="journal article" date="2021" name="Nat. Microbiol.">
        <title>Cocultivation of an ultrasmall environmental parasitic bacterium with lytic ability against bacteria associated with wastewater foams.</title>
        <authorList>
            <person name="Batinovic S."/>
            <person name="Rose J.J.A."/>
            <person name="Ratcliffe J."/>
            <person name="Seviour R.J."/>
            <person name="Petrovski S."/>
        </authorList>
    </citation>
    <scope>NUCLEOTIDE SEQUENCE</scope>
    <source>
        <strain evidence="4">CON9</strain>
    </source>
</reference>
<dbReference type="SUPFAM" id="SSF52540">
    <property type="entry name" value="P-loop containing nucleoside triphosphate hydrolases"/>
    <property type="match status" value="1"/>
</dbReference>
<dbReference type="InterPro" id="IPR003439">
    <property type="entry name" value="ABC_transporter-like_ATP-bd"/>
</dbReference>
<dbReference type="Pfam" id="PF00005">
    <property type="entry name" value="ABC_tran"/>
    <property type="match status" value="1"/>
</dbReference>